<evidence type="ECO:0000256" key="6">
    <source>
        <dbReference type="ARBA" id="ARBA00023239"/>
    </source>
</evidence>
<gene>
    <name evidence="8" type="ORF">J437_LFUL001265</name>
</gene>
<dbReference type="Pfam" id="PF00378">
    <property type="entry name" value="ECH_1"/>
    <property type="match status" value="1"/>
</dbReference>
<dbReference type="GO" id="GO:0006635">
    <property type="term" value="P:fatty acid beta-oxidation"/>
    <property type="evidence" value="ECO:0007669"/>
    <property type="project" value="TreeGrafter"/>
</dbReference>
<dbReference type="GO" id="GO:0003723">
    <property type="term" value="F:RNA binding"/>
    <property type="evidence" value="ECO:0007669"/>
    <property type="project" value="UniProtKB-ARBA"/>
</dbReference>
<dbReference type="SUPFAM" id="SSF52096">
    <property type="entry name" value="ClpP/crotonase"/>
    <property type="match status" value="1"/>
</dbReference>
<evidence type="ECO:0000313" key="8">
    <source>
        <dbReference type="EMBL" id="KAG8222174.1"/>
    </source>
</evidence>
<keyword evidence="9" id="KW-1185">Reference proteome</keyword>
<evidence type="ECO:0000256" key="5">
    <source>
        <dbReference type="ARBA" id="ARBA00023128"/>
    </source>
</evidence>
<reference evidence="8" key="1">
    <citation type="submission" date="2013-04" db="EMBL/GenBank/DDBJ databases">
        <authorList>
            <person name="Qu J."/>
            <person name="Murali S.C."/>
            <person name="Bandaranaike D."/>
            <person name="Bellair M."/>
            <person name="Blankenburg K."/>
            <person name="Chao H."/>
            <person name="Dinh H."/>
            <person name="Doddapaneni H."/>
            <person name="Downs B."/>
            <person name="Dugan-Rocha S."/>
            <person name="Elkadiri S."/>
            <person name="Gnanaolivu R.D."/>
            <person name="Hernandez B."/>
            <person name="Javaid M."/>
            <person name="Jayaseelan J.C."/>
            <person name="Lee S."/>
            <person name="Li M."/>
            <person name="Ming W."/>
            <person name="Munidasa M."/>
            <person name="Muniz J."/>
            <person name="Nguyen L."/>
            <person name="Ongeri F."/>
            <person name="Osuji N."/>
            <person name="Pu L.-L."/>
            <person name="Puazo M."/>
            <person name="Qu C."/>
            <person name="Quiroz J."/>
            <person name="Raj R."/>
            <person name="Weissenberger G."/>
            <person name="Xin Y."/>
            <person name="Zou X."/>
            <person name="Han Y."/>
            <person name="Richards S."/>
            <person name="Worley K."/>
            <person name="Muzny D."/>
            <person name="Gibbs R."/>
        </authorList>
    </citation>
    <scope>NUCLEOTIDE SEQUENCE</scope>
    <source>
        <strain evidence="8">Sampled in the wild</strain>
    </source>
</reference>
<evidence type="ECO:0000256" key="2">
    <source>
        <dbReference type="ARBA" id="ARBA00005254"/>
    </source>
</evidence>
<dbReference type="EMBL" id="KZ308126">
    <property type="protein sequence ID" value="KAG8222174.1"/>
    <property type="molecule type" value="Genomic_DNA"/>
</dbReference>
<evidence type="ECO:0000256" key="3">
    <source>
        <dbReference type="ARBA" id="ARBA00022946"/>
    </source>
</evidence>
<keyword evidence="3" id="KW-0809">Transit peptide</keyword>
<proteinExistence type="inferred from homology"/>
<dbReference type="GO" id="GO:0004300">
    <property type="term" value="F:enoyl-CoA hydratase activity"/>
    <property type="evidence" value="ECO:0007669"/>
    <property type="project" value="UniProtKB-ARBA"/>
</dbReference>
<dbReference type="AlphaFoldDB" id="A0A8K0JTU6"/>
<dbReference type="FunFam" id="3.90.226.10:FF:000022">
    <property type="entry name" value="methylglutaconyl-CoA hydratase, mitochondrial isoform X1"/>
    <property type="match status" value="1"/>
</dbReference>
<dbReference type="PANTHER" id="PTHR11941:SF171">
    <property type="entry name" value="SD19268P"/>
    <property type="match status" value="1"/>
</dbReference>
<dbReference type="InterPro" id="IPR014748">
    <property type="entry name" value="Enoyl-CoA_hydra_C"/>
</dbReference>
<comment type="subcellular location">
    <subcellularLocation>
        <location evidence="1">Mitochondrion</location>
    </subcellularLocation>
</comment>
<keyword evidence="4" id="KW-0007">Acetylation</keyword>
<comment type="similarity">
    <text evidence="2 7">Belongs to the enoyl-CoA hydratase/isomerase family.</text>
</comment>
<dbReference type="InterPro" id="IPR018376">
    <property type="entry name" value="Enoyl-CoA_hyd/isom_CS"/>
</dbReference>
<evidence type="ECO:0000256" key="4">
    <source>
        <dbReference type="ARBA" id="ARBA00022990"/>
    </source>
</evidence>
<comment type="caution">
    <text evidence="8">The sequence shown here is derived from an EMBL/GenBank/DDBJ whole genome shotgun (WGS) entry which is preliminary data.</text>
</comment>
<dbReference type="GO" id="GO:0005739">
    <property type="term" value="C:mitochondrion"/>
    <property type="evidence" value="ECO:0007669"/>
    <property type="project" value="UniProtKB-SubCell"/>
</dbReference>
<keyword evidence="5" id="KW-0496">Mitochondrion</keyword>
<dbReference type="Gene3D" id="3.90.226.10">
    <property type="entry name" value="2-enoyl-CoA Hydratase, Chain A, domain 1"/>
    <property type="match status" value="1"/>
</dbReference>
<protein>
    <recommendedName>
        <fullName evidence="10">Methylglutaconyl-CoA hydratase, mitochondrial</fullName>
    </recommendedName>
</protein>
<sequence>MRLLSLPQIYHKSLAQTFIVWKSGRKAASTSSSANDHGKEVTVDFLSEKRAGISVIGMNRPKAKNAFSFSFISAFCDALDDVRNEKGTRVMILRSLVKGVFCAGADLKERLTMKPDEVEEFVSNLRSFTSSIESLPFPVIAAIDGAALGGGLEMALACDIRIASNSAKVGLVETKLAIIPGAGGSQRLPRIIGPAKAKELIFTGRVLDGTEAHKIGLVNDVVEQNDNYDAAYNKAVQIAEEIAANGPIGVRMAKLAIDKGLQVDLNTGYAIEETCYAQLLHTKDRLEGLNAFVEKRAPRYKGE</sequence>
<organism evidence="8 9">
    <name type="scientific">Ladona fulva</name>
    <name type="common">Scarce chaser dragonfly</name>
    <name type="synonym">Libellula fulva</name>
    <dbReference type="NCBI Taxonomy" id="123851"/>
    <lineage>
        <taxon>Eukaryota</taxon>
        <taxon>Metazoa</taxon>
        <taxon>Ecdysozoa</taxon>
        <taxon>Arthropoda</taxon>
        <taxon>Hexapoda</taxon>
        <taxon>Insecta</taxon>
        <taxon>Pterygota</taxon>
        <taxon>Palaeoptera</taxon>
        <taxon>Odonata</taxon>
        <taxon>Epiprocta</taxon>
        <taxon>Anisoptera</taxon>
        <taxon>Libelluloidea</taxon>
        <taxon>Libellulidae</taxon>
        <taxon>Ladona</taxon>
    </lineage>
</organism>
<dbReference type="InterPro" id="IPR029045">
    <property type="entry name" value="ClpP/crotonase-like_dom_sf"/>
</dbReference>
<dbReference type="PROSITE" id="PS00166">
    <property type="entry name" value="ENOYL_COA_HYDRATASE"/>
    <property type="match status" value="1"/>
</dbReference>
<evidence type="ECO:0008006" key="10">
    <source>
        <dbReference type="Google" id="ProtNLM"/>
    </source>
</evidence>
<evidence type="ECO:0000256" key="7">
    <source>
        <dbReference type="RuleBase" id="RU003707"/>
    </source>
</evidence>
<dbReference type="Gene3D" id="1.10.12.10">
    <property type="entry name" value="Lyase 2-enoyl-coa Hydratase, Chain A, domain 2"/>
    <property type="match status" value="1"/>
</dbReference>
<accession>A0A8K0JTU6</accession>
<evidence type="ECO:0000256" key="1">
    <source>
        <dbReference type="ARBA" id="ARBA00004173"/>
    </source>
</evidence>
<name>A0A8K0JTU6_LADFU</name>
<dbReference type="InterPro" id="IPR001753">
    <property type="entry name" value="Enoyl-CoA_hydra/iso"/>
</dbReference>
<evidence type="ECO:0000313" key="9">
    <source>
        <dbReference type="Proteomes" id="UP000792457"/>
    </source>
</evidence>
<dbReference type="Proteomes" id="UP000792457">
    <property type="component" value="Unassembled WGS sequence"/>
</dbReference>
<dbReference type="OrthoDB" id="410701at2759"/>
<keyword evidence="6" id="KW-0456">Lyase</keyword>
<reference evidence="8" key="2">
    <citation type="submission" date="2017-10" db="EMBL/GenBank/DDBJ databases">
        <title>Ladona fulva Genome sequencing and assembly.</title>
        <authorList>
            <person name="Murali S."/>
            <person name="Richards S."/>
            <person name="Bandaranaike D."/>
            <person name="Bellair M."/>
            <person name="Blankenburg K."/>
            <person name="Chao H."/>
            <person name="Dinh H."/>
            <person name="Doddapaneni H."/>
            <person name="Dugan-Rocha S."/>
            <person name="Elkadiri S."/>
            <person name="Gnanaolivu R."/>
            <person name="Hernandez B."/>
            <person name="Skinner E."/>
            <person name="Javaid M."/>
            <person name="Lee S."/>
            <person name="Li M."/>
            <person name="Ming W."/>
            <person name="Munidasa M."/>
            <person name="Muniz J."/>
            <person name="Nguyen L."/>
            <person name="Hughes D."/>
            <person name="Osuji N."/>
            <person name="Pu L.-L."/>
            <person name="Puazo M."/>
            <person name="Qu C."/>
            <person name="Quiroz J."/>
            <person name="Raj R."/>
            <person name="Weissenberger G."/>
            <person name="Xin Y."/>
            <person name="Zou X."/>
            <person name="Han Y."/>
            <person name="Worley K."/>
            <person name="Muzny D."/>
            <person name="Gibbs R."/>
        </authorList>
    </citation>
    <scope>NUCLEOTIDE SEQUENCE</scope>
    <source>
        <strain evidence="8">Sampled in the wild</strain>
    </source>
</reference>
<dbReference type="FunFam" id="1.10.12.10:FF:000001">
    <property type="entry name" value="Probable enoyl-CoA hydratase, mitochondrial"/>
    <property type="match status" value="1"/>
</dbReference>
<dbReference type="PANTHER" id="PTHR11941">
    <property type="entry name" value="ENOYL-COA HYDRATASE-RELATED"/>
    <property type="match status" value="1"/>
</dbReference>
<dbReference type="CDD" id="cd06558">
    <property type="entry name" value="crotonase-like"/>
    <property type="match status" value="1"/>
</dbReference>